<evidence type="ECO:0000256" key="2">
    <source>
        <dbReference type="SAM" id="SignalP"/>
    </source>
</evidence>
<feature type="compositionally biased region" description="Low complexity" evidence="1">
    <location>
        <begin position="562"/>
        <end position="581"/>
    </location>
</feature>
<evidence type="ECO:0000256" key="1">
    <source>
        <dbReference type="SAM" id="MobiDB-lite"/>
    </source>
</evidence>
<feature type="compositionally biased region" description="Low complexity" evidence="1">
    <location>
        <begin position="598"/>
        <end position="617"/>
    </location>
</feature>
<feature type="region of interest" description="Disordered" evidence="1">
    <location>
        <begin position="890"/>
        <end position="931"/>
    </location>
</feature>
<evidence type="ECO:0000313" key="4">
    <source>
        <dbReference type="Proteomes" id="UP000639338"/>
    </source>
</evidence>
<feature type="compositionally biased region" description="Low complexity" evidence="1">
    <location>
        <begin position="667"/>
        <end position="689"/>
    </location>
</feature>
<evidence type="ECO:0008006" key="5">
    <source>
        <dbReference type="Google" id="ProtNLM"/>
    </source>
</evidence>
<feature type="compositionally biased region" description="Polar residues" evidence="1">
    <location>
        <begin position="727"/>
        <end position="745"/>
    </location>
</feature>
<protein>
    <recommendedName>
        <fullName evidence="5">Venom protein</fullName>
    </recommendedName>
</protein>
<dbReference type="Proteomes" id="UP000639338">
    <property type="component" value="Unassembled WGS sequence"/>
</dbReference>
<dbReference type="OrthoDB" id="8192055at2759"/>
<feature type="compositionally biased region" description="Low complexity" evidence="1">
    <location>
        <begin position="838"/>
        <end position="856"/>
    </location>
</feature>
<comment type="caution">
    <text evidence="3">The sequence shown here is derived from an EMBL/GenBank/DDBJ whole genome shotgun (WGS) entry which is preliminary data.</text>
</comment>
<feature type="region of interest" description="Disordered" evidence="1">
    <location>
        <begin position="518"/>
        <end position="876"/>
    </location>
</feature>
<feature type="compositionally biased region" description="Polar residues" evidence="1">
    <location>
        <begin position="464"/>
        <end position="478"/>
    </location>
</feature>
<feature type="compositionally biased region" description="Low complexity" evidence="1">
    <location>
        <begin position="518"/>
        <end position="538"/>
    </location>
</feature>
<feature type="compositionally biased region" description="Polar residues" evidence="1">
    <location>
        <begin position="447"/>
        <end position="457"/>
    </location>
</feature>
<feature type="compositionally biased region" description="Acidic residues" evidence="1">
    <location>
        <begin position="793"/>
        <end position="806"/>
    </location>
</feature>
<proteinExistence type="predicted"/>
<evidence type="ECO:0000313" key="3">
    <source>
        <dbReference type="EMBL" id="KAF7987380.1"/>
    </source>
</evidence>
<sequence>MWLKSALLFCAIAFALAKDEKIINQSKLGHEYVNIRSTSEKPRAVAIQDFVTSHKIPEGIETPHDDDSDESIEPKKLQRIEKFEKKINDLSNVEQSLDDYSHKLNKHIKRQAQVELENFSDAGVIKEEGIRKIDAYRAQENREKVDVIPGVQVSSEYATTMHPILTTERQLSSSFDFVPVNIIREDTKDSWTPYANKNFDDSDVSLIPAGSNTRTQIKKGPNGKDYEYEYVYYYYDEEDVPKTGGSVNNQEGLRTTSSSSSSKRGHKDDSRSKYSSVERSTTAEPVNNEIITNKHGNRGRHLDETTEDENSEDRLPNSTRFPARSRSNHNTGTTEPTRPRGNRPRAGLDLVDSSSFRTHQEGPEFPQSLPKGPVRFLGVTPNENNEEKTSKTRGRPLKNQEPAPVIEAVDDMIIMPALKKGHPTDESSSEVESNRGQPIRSRIEGELTTSISPLSNKNNDEKQISTQSTNNYETSSDLTTEEIPTTEYPSAMDKVALDLYAFLQQGQSNLVDSVTNIDDTNESTTNNENESTTNLSTIIPDSGNPTTIESTSTNEVPTIPPSTTTTTTTTTTSTTTTTAATVAGLPGRGKFRRPTPASVSVSTTSSSVTESSSSETTQKTRNRFGSPSNNFKRPKPKPVQEEEIQKDNSVSVNVEKPSRNRFRGNGSPTKTATTTTTLATPSSTSSSSSGVSRPSFNKLNINRRRGRPTTAATSTSDDTQDSDNQNGSTETSLQHETTATTTKSSVRPKIGGIGARPSRPPSGKINIRRPGQLTTTSTTTAPITASSDATEGSVEEPAGEGTEEETHEAPAETSPPTRSTTQNPLNKLRNKNRIQVQPKTTTRSSVTSSPRRSPLLPRRKVSTEAPVSESTNEELSTDVNEIVTENVQITESPLSETSSAASNKHEEARGLNSLLAPRRRIPPRRQLIAQN</sequence>
<feature type="region of interest" description="Disordered" evidence="1">
    <location>
        <begin position="419"/>
        <end position="479"/>
    </location>
</feature>
<accession>A0A835CNS6</accession>
<feature type="compositionally biased region" description="Polar residues" evidence="1">
    <location>
        <begin position="890"/>
        <end position="902"/>
    </location>
</feature>
<keyword evidence="2" id="KW-0732">Signal</keyword>
<keyword evidence="4" id="KW-1185">Reference proteome</keyword>
<name>A0A835CNS6_APHGI</name>
<feature type="compositionally biased region" description="Polar residues" evidence="1">
    <location>
        <begin position="274"/>
        <end position="291"/>
    </location>
</feature>
<reference evidence="3 4" key="1">
    <citation type="submission" date="2020-08" db="EMBL/GenBank/DDBJ databases">
        <title>Aphidius gifuensis genome sequencing and assembly.</title>
        <authorList>
            <person name="Du Z."/>
        </authorList>
    </citation>
    <scope>NUCLEOTIDE SEQUENCE [LARGE SCALE GENOMIC DNA]</scope>
    <source>
        <strain evidence="3">YNYX2018</strain>
        <tissue evidence="3">Adults</tissue>
    </source>
</reference>
<feature type="compositionally biased region" description="Low complexity" evidence="1">
    <location>
        <begin position="709"/>
        <end position="726"/>
    </location>
</feature>
<dbReference type="EMBL" id="JACMRX010000006">
    <property type="protein sequence ID" value="KAF7987380.1"/>
    <property type="molecule type" value="Genomic_DNA"/>
</dbReference>
<dbReference type="AlphaFoldDB" id="A0A835CNS6"/>
<organism evidence="3 4">
    <name type="scientific">Aphidius gifuensis</name>
    <name type="common">Parasitoid wasp</name>
    <dbReference type="NCBI Taxonomy" id="684658"/>
    <lineage>
        <taxon>Eukaryota</taxon>
        <taxon>Metazoa</taxon>
        <taxon>Ecdysozoa</taxon>
        <taxon>Arthropoda</taxon>
        <taxon>Hexapoda</taxon>
        <taxon>Insecta</taxon>
        <taxon>Pterygota</taxon>
        <taxon>Neoptera</taxon>
        <taxon>Endopterygota</taxon>
        <taxon>Hymenoptera</taxon>
        <taxon>Apocrita</taxon>
        <taxon>Ichneumonoidea</taxon>
        <taxon>Braconidae</taxon>
        <taxon>Aphidiinae</taxon>
        <taxon>Aphidius</taxon>
    </lineage>
</organism>
<feature type="compositionally biased region" description="Low complexity" evidence="1">
    <location>
        <begin position="774"/>
        <end position="792"/>
    </location>
</feature>
<feature type="region of interest" description="Disordered" evidence="1">
    <location>
        <begin position="202"/>
        <end position="222"/>
    </location>
</feature>
<feature type="compositionally biased region" description="Polar residues" evidence="1">
    <location>
        <begin position="690"/>
        <end position="700"/>
    </location>
</feature>
<feature type="compositionally biased region" description="Polar residues" evidence="1">
    <location>
        <begin position="543"/>
        <end position="556"/>
    </location>
</feature>
<feature type="signal peptide" evidence="2">
    <location>
        <begin position="1"/>
        <end position="17"/>
    </location>
</feature>
<feature type="chain" id="PRO_5033058242" description="Venom protein" evidence="2">
    <location>
        <begin position="18"/>
        <end position="931"/>
    </location>
</feature>
<feature type="region of interest" description="Disordered" evidence="1">
    <location>
        <begin position="242"/>
        <end position="402"/>
    </location>
</feature>
<gene>
    <name evidence="3" type="ORF">HCN44_003142</name>
</gene>